<dbReference type="SMART" id="SM00487">
    <property type="entry name" value="DEXDc"/>
    <property type="match status" value="1"/>
</dbReference>
<evidence type="ECO:0000313" key="17">
    <source>
        <dbReference type="Proteomes" id="UP001364472"/>
    </source>
</evidence>
<dbReference type="InterPro" id="IPR000629">
    <property type="entry name" value="RNA-helicase_DEAD-box_CS"/>
</dbReference>
<dbReference type="GO" id="GO:0005524">
    <property type="term" value="F:ATP binding"/>
    <property type="evidence" value="ECO:0007669"/>
    <property type="project" value="UniProtKB-KW"/>
</dbReference>
<comment type="caution">
    <text evidence="16">The sequence shown here is derived from an EMBL/GenBank/DDBJ whole genome shotgun (WGS) entry which is preliminary data.</text>
</comment>
<keyword evidence="2" id="KW-0963">Cytoplasm</keyword>
<dbReference type="GO" id="GO:0042255">
    <property type="term" value="P:ribosome assembly"/>
    <property type="evidence" value="ECO:0007669"/>
    <property type="project" value="UniProtKB-ARBA"/>
</dbReference>
<dbReference type="InterPro" id="IPR050079">
    <property type="entry name" value="DEAD_box_RNA_helicase"/>
</dbReference>
<feature type="region of interest" description="Disordered" evidence="12">
    <location>
        <begin position="390"/>
        <end position="449"/>
    </location>
</feature>
<dbReference type="InterPro" id="IPR001650">
    <property type="entry name" value="Helicase_C-like"/>
</dbReference>
<feature type="domain" description="Helicase C-terminal" evidence="14">
    <location>
        <begin position="234"/>
        <end position="379"/>
    </location>
</feature>
<evidence type="ECO:0000256" key="3">
    <source>
        <dbReference type="ARBA" id="ARBA00022741"/>
    </source>
</evidence>
<dbReference type="AlphaFoldDB" id="A0AAW9R498"/>
<organism evidence="16 17">
    <name type="scientific">Denitratimonas tolerans</name>
    <dbReference type="NCBI Taxonomy" id="1338420"/>
    <lineage>
        <taxon>Bacteria</taxon>
        <taxon>Pseudomonadati</taxon>
        <taxon>Pseudomonadota</taxon>
        <taxon>Gammaproteobacteria</taxon>
        <taxon>Lysobacterales</taxon>
        <taxon>Lysobacteraceae</taxon>
        <taxon>Denitratimonas</taxon>
    </lineage>
</organism>
<dbReference type="GO" id="GO:0009266">
    <property type="term" value="P:response to temperature stimulus"/>
    <property type="evidence" value="ECO:0007669"/>
    <property type="project" value="UniProtKB-ARBA"/>
</dbReference>
<evidence type="ECO:0000259" key="14">
    <source>
        <dbReference type="PROSITE" id="PS51194"/>
    </source>
</evidence>
<evidence type="ECO:0000256" key="8">
    <source>
        <dbReference type="ARBA" id="ARBA00047984"/>
    </source>
</evidence>
<evidence type="ECO:0000256" key="7">
    <source>
        <dbReference type="ARBA" id="ARBA00038437"/>
    </source>
</evidence>
<accession>A0AAW9R498</accession>
<dbReference type="GO" id="GO:0003724">
    <property type="term" value="F:RNA helicase activity"/>
    <property type="evidence" value="ECO:0007669"/>
    <property type="project" value="UniProtKB-EC"/>
</dbReference>
<dbReference type="GO" id="GO:0003676">
    <property type="term" value="F:nucleic acid binding"/>
    <property type="evidence" value="ECO:0007669"/>
    <property type="project" value="InterPro"/>
</dbReference>
<dbReference type="Proteomes" id="UP001364472">
    <property type="component" value="Unassembled WGS sequence"/>
</dbReference>
<evidence type="ECO:0000256" key="1">
    <source>
        <dbReference type="ARBA" id="ARBA00012552"/>
    </source>
</evidence>
<evidence type="ECO:0000259" key="15">
    <source>
        <dbReference type="PROSITE" id="PS51195"/>
    </source>
</evidence>
<keyword evidence="4 11" id="KW-0378">Hydrolase</keyword>
<dbReference type="FunFam" id="3.40.50.300:FF:000108">
    <property type="entry name" value="ATP-dependent RNA helicase RhlE"/>
    <property type="match status" value="1"/>
</dbReference>
<dbReference type="FunFam" id="3.40.50.300:FF:000468">
    <property type="entry name" value="ATP-dependent RNA helicase RhlE"/>
    <property type="match status" value="1"/>
</dbReference>
<dbReference type="InterPro" id="IPR011545">
    <property type="entry name" value="DEAD/DEAH_box_helicase_dom"/>
</dbReference>
<evidence type="ECO:0000256" key="6">
    <source>
        <dbReference type="ARBA" id="ARBA00022840"/>
    </source>
</evidence>
<evidence type="ECO:0000259" key="13">
    <source>
        <dbReference type="PROSITE" id="PS51192"/>
    </source>
</evidence>
<feature type="domain" description="DEAD-box RNA helicase Q" evidence="15">
    <location>
        <begin position="1"/>
        <end position="29"/>
    </location>
</feature>
<dbReference type="GO" id="GO:0005829">
    <property type="term" value="C:cytosol"/>
    <property type="evidence" value="ECO:0007669"/>
    <property type="project" value="TreeGrafter"/>
</dbReference>
<keyword evidence="17" id="KW-1185">Reference proteome</keyword>
<dbReference type="Pfam" id="PF00270">
    <property type="entry name" value="DEAD"/>
    <property type="match status" value="1"/>
</dbReference>
<dbReference type="PROSITE" id="PS51195">
    <property type="entry name" value="Q_MOTIF"/>
    <property type="match status" value="1"/>
</dbReference>
<comment type="catalytic activity">
    <reaction evidence="8">
        <text>ATP + H2O = ADP + phosphate + H(+)</text>
        <dbReference type="Rhea" id="RHEA:13065"/>
        <dbReference type="ChEBI" id="CHEBI:15377"/>
        <dbReference type="ChEBI" id="CHEBI:15378"/>
        <dbReference type="ChEBI" id="CHEBI:30616"/>
        <dbReference type="ChEBI" id="CHEBI:43474"/>
        <dbReference type="ChEBI" id="CHEBI:456216"/>
        <dbReference type="EC" id="3.6.4.13"/>
    </reaction>
</comment>
<dbReference type="PANTHER" id="PTHR47959">
    <property type="entry name" value="ATP-DEPENDENT RNA HELICASE RHLE-RELATED"/>
    <property type="match status" value="1"/>
</dbReference>
<proteinExistence type="inferred from homology"/>
<dbReference type="InterPro" id="IPR014014">
    <property type="entry name" value="RNA_helicase_DEAD_Q_motif"/>
</dbReference>
<evidence type="ECO:0000256" key="11">
    <source>
        <dbReference type="RuleBase" id="RU000492"/>
    </source>
</evidence>
<dbReference type="CDD" id="cd18787">
    <property type="entry name" value="SF2_C_DEAD"/>
    <property type="match status" value="1"/>
</dbReference>
<dbReference type="PANTHER" id="PTHR47959:SF13">
    <property type="entry name" value="ATP-DEPENDENT RNA HELICASE RHLE"/>
    <property type="match status" value="1"/>
</dbReference>
<keyword evidence="3 11" id="KW-0547">Nucleotide-binding</keyword>
<dbReference type="Pfam" id="PF00271">
    <property type="entry name" value="Helicase_C"/>
    <property type="match status" value="1"/>
</dbReference>
<comment type="similarity">
    <text evidence="7 11">Belongs to the DEAD box helicase family.</text>
</comment>
<keyword evidence="5 11" id="KW-0347">Helicase</keyword>
<reference evidence="16 17" key="1">
    <citation type="journal article" date="2016" name="Antonie Van Leeuwenhoek">
        <title>Denitratimonas tolerans gen. nov., sp. nov., a denitrifying bacterium isolated from a bioreactor for tannery wastewater treatment.</title>
        <authorList>
            <person name="Han S.I."/>
            <person name="Kim J.O."/>
            <person name="Lee Y.R."/>
            <person name="Ekpeghere K.I."/>
            <person name="Koh S.C."/>
            <person name="Whang K.S."/>
        </authorList>
    </citation>
    <scope>NUCLEOTIDE SEQUENCE [LARGE SCALE GENOMIC DNA]</scope>
    <source>
        <strain evidence="16 17">KACC 17565</strain>
    </source>
</reference>
<evidence type="ECO:0000256" key="9">
    <source>
        <dbReference type="ARBA" id="ARBA00074363"/>
    </source>
</evidence>
<evidence type="ECO:0000256" key="12">
    <source>
        <dbReference type="SAM" id="MobiDB-lite"/>
    </source>
</evidence>
<evidence type="ECO:0000256" key="10">
    <source>
        <dbReference type="PROSITE-ProRule" id="PRU00552"/>
    </source>
</evidence>
<dbReference type="InterPro" id="IPR014001">
    <property type="entry name" value="Helicase_ATP-bd"/>
</dbReference>
<gene>
    <name evidence="16" type="ORF">WB794_03845</name>
</gene>
<evidence type="ECO:0000256" key="2">
    <source>
        <dbReference type="ARBA" id="ARBA00022490"/>
    </source>
</evidence>
<dbReference type="GO" id="GO:0016787">
    <property type="term" value="F:hydrolase activity"/>
    <property type="evidence" value="ECO:0007669"/>
    <property type="project" value="UniProtKB-KW"/>
</dbReference>
<dbReference type="EC" id="3.6.4.13" evidence="1"/>
<dbReference type="PROSITE" id="PS51192">
    <property type="entry name" value="HELICASE_ATP_BIND_1"/>
    <property type="match status" value="1"/>
</dbReference>
<feature type="short sequence motif" description="Q motif" evidence="10">
    <location>
        <begin position="1"/>
        <end position="29"/>
    </location>
</feature>
<evidence type="ECO:0000313" key="16">
    <source>
        <dbReference type="EMBL" id="MEJ1248809.1"/>
    </source>
</evidence>
<keyword evidence="6 11" id="KW-0067">ATP-binding</keyword>
<feature type="compositionally biased region" description="Low complexity" evidence="12">
    <location>
        <begin position="402"/>
        <end position="428"/>
    </location>
</feature>
<name>A0AAW9R498_9GAMM</name>
<dbReference type="SUPFAM" id="SSF52540">
    <property type="entry name" value="P-loop containing nucleoside triphosphate hydrolases"/>
    <property type="match status" value="1"/>
</dbReference>
<dbReference type="InterPro" id="IPR044742">
    <property type="entry name" value="DEAD/DEAH_RhlB"/>
</dbReference>
<feature type="domain" description="Helicase ATP-binding" evidence="13">
    <location>
        <begin position="32"/>
        <end position="208"/>
    </location>
</feature>
<dbReference type="SMART" id="SM00490">
    <property type="entry name" value="HELICc"/>
    <property type="match status" value="1"/>
</dbReference>
<dbReference type="PROSITE" id="PS51194">
    <property type="entry name" value="HELICASE_CTER"/>
    <property type="match status" value="1"/>
</dbReference>
<dbReference type="Gene3D" id="3.40.50.300">
    <property type="entry name" value="P-loop containing nucleotide triphosphate hydrolases"/>
    <property type="match status" value="2"/>
</dbReference>
<protein>
    <recommendedName>
        <fullName evidence="9">DEAD-box ATP-dependent RNA helicase RhpA</fullName>
        <ecNumber evidence="1">3.6.4.13</ecNumber>
    </recommendedName>
</protein>
<dbReference type="EMBL" id="JBBDHC010000004">
    <property type="protein sequence ID" value="MEJ1248809.1"/>
    <property type="molecule type" value="Genomic_DNA"/>
</dbReference>
<dbReference type="InterPro" id="IPR027417">
    <property type="entry name" value="P-loop_NTPase"/>
</dbReference>
<evidence type="ECO:0000256" key="5">
    <source>
        <dbReference type="ARBA" id="ARBA00022806"/>
    </source>
</evidence>
<dbReference type="CDD" id="cd00268">
    <property type="entry name" value="DEADc"/>
    <property type="match status" value="1"/>
</dbReference>
<sequence length="449" mass="48499">MSFTSLGLAPGIVRALDALGYQSPTPIQERAIPLVLEGRDLLAGAQTGTGKTAAFALPLIQRLSATPARPLSRTPRALILTPTRELALQVHENLREYARHARVSSTVIFGGVGMGPQTEALRRGVDVLVATPGRLIDHVEQRHLDLSRIEVLVLDEADRMLDMGFLPAIRRILAMLPTQGRQTLLFSATFAQEIKDIAHRFMRDPAEVQVTPQNSVVATIEHRAHPVDTDRKRDLLLHLIAADSRRQALVFTRTKHGANRLSDWLEKAGVRSAAIHGNKSQSARVKALDGFKDGGVTVLVATDIAARGIDIDQLPLVVNFDLPTLAEDYVHRIGRTGRNGSTGEAISLVSPEEGPLLRDIQRLLKQDITLMPIAGYEASRALQMDASLKAARRPGQPPQRGPRPAGKPGSPRSGKPASRPAPKPARSAGHGGKDHRGQGGSRGRGQQAV</sequence>
<evidence type="ECO:0000256" key="4">
    <source>
        <dbReference type="ARBA" id="ARBA00022801"/>
    </source>
</evidence>
<dbReference type="RefSeq" id="WP_337334529.1">
    <property type="nucleotide sequence ID" value="NZ_JBBDHC010000004.1"/>
</dbReference>
<dbReference type="PROSITE" id="PS00039">
    <property type="entry name" value="DEAD_ATP_HELICASE"/>
    <property type="match status" value="1"/>
</dbReference>